<protein>
    <submittedName>
        <fullName evidence="1">Uncharacterized protein</fullName>
    </submittedName>
</protein>
<reference evidence="1 2" key="1">
    <citation type="submission" date="2019-05" db="EMBL/GenBank/DDBJ databases">
        <title>Another draft genome of Portunus trituberculatus and its Hox gene families provides insights of decapod evolution.</title>
        <authorList>
            <person name="Jeong J.-H."/>
            <person name="Song I."/>
            <person name="Kim S."/>
            <person name="Choi T."/>
            <person name="Kim D."/>
            <person name="Ryu S."/>
            <person name="Kim W."/>
        </authorList>
    </citation>
    <scope>NUCLEOTIDE SEQUENCE [LARGE SCALE GENOMIC DNA]</scope>
    <source>
        <tissue evidence="1">Muscle</tissue>
    </source>
</reference>
<evidence type="ECO:0000313" key="1">
    <source>
        <dbReference type="EMBL" id="MPC18575.1"/>
    </source>
</evidence>
<dbReference type="AlphaFoldDB" id="A0A5B7DBZ1"/>
<keyword evidence="2" id="KW-1185">Reference proteome</keyword>
<dbReference type="Proteomes" id="UP000324222">
    <property type="component" value="Unassembled WGS sequence"/>
</dbReference>
<evidence type="ECO:0000313" key="2">
    <source>
        <dbReference type="Proteomes" id="UP000324222"/>
    </source>
</evidence>
<gene>
    <name evidence="1" type="ORF">E2C01_011464</name>
</gene>
<sequence length="167" mass="18219">MVTHPLTTSHLPTLLSSSSKLSITSLHLRPVSVAALLTERRGVFFTEQRLLGVYIPHGLSQWADSERRVLLLQGVRGRNRDKVGVTVPSKQQATDLLAPPPQRPLFCHQAEFVEQLLCTKLQSNSINSQIGNKSVPANPNINMKLKAKSAGANDGYAKPCKAGSIFL</sequence>
<comment type="caution">
    <text evidence="1">The sequence shown here is derived from an EMBL/GenBank/DDBJ whole genome shotgun (WGS) entry which is preliminary data.</text>
</comment>
<proteinExistence type="predicted"/>
<name>A0A5B7DBZ1_PORTR</name>
<dbReference type="EMBL" id="VSRR010000693">
    <property type="protein sequence ID" value="MPC18575.1"/>
    <property type="molecule type" value="Genomic_DNA"/>
</dbReference>
<accession>A0A5B7DBZ1</accession>
<organism evidence="1 2">
    <name type="scientific">Portunus trituberculatus</name>
    <name type="common">Swimming crab</name>
    <name type="synonym">Neptunus trituberculatus</name>
    <dbReference type="NCBI Taxonomy" id="210409"/>
    <lineage>
        <taxon>Eukaryota</taxon>
        <taxon>Metazoa</taxon>
        <taxon>Ecdysozoa</taxon>
        <taxon>Arthropoda</taxon>
        <taxon>Crustacea</taxon>
        <taxon>Multicrustacea</taxon>
        <taxon>Malacostraca</taxon>
        <taxon>Eumalacostraca</taxon>
        <taxon>Eucarida</taxon>
        <taxon>Decapoda</taxon>
        <taxon>Pleocyemata</taxon>
        <taxon>Brachyura</taxon>
        <taxon>Eubrachyura</taxon>
        <taxon>Portunoidea</taxon>
        <taxon>Portunidae</taxon>
        <taxon>Portuninae</taxon>
        <taxon>Portunus</taxon>
    </lineage>
</organism>